<keyword evidence="3" id="KW-1185">Reference proteome</keyword>
<sequence length="139" mass="14473">MDMTISWLAVLAATVVGFVIAFVWYSDWGLVGGTWRKLTGVTKEISAGAGKGPMVIFVASLVLTAIGLAAADSLAAGFFDSDSPWLGVAVGAAAWAGFSVSTLAQHNGFEMKPTRLTVINCAYQLVLFVGMGLTIGLLQ</sequence>
<dbReference type="OrthoDB" id="3692045at2"/>
<accession>A0A1H4Y1Y8</accession>
<feature type="transmembrane region" description="Helical" evidence="1">
    <location>
        <begin position="55"/>
        <end position="79"/>
    </location>
</feature>
<name>A0A1H4Y1Y8_TSUTY</name>
<dbReference type="RefSeq" id="WP_068739338.1">
    <property type="nucleotide sequence ID" value="NZ_CBDRGN010000003.1"/>
</dbReference>
<keyword evidence="1" id="KW-0812">Transmembrane</keyword>
<organism evidence="2 3">
    <name type="scientific">Tsukamurella tyrosinosolvens</name>
    <dbReference type="NCBI Taxonomy" id="57704"/>
    <lineage>
        <taxon>Bacteria</taxon>
        <taxon>Bacillati</taxon>
        <taxon>Actinomycetota</taxon>
        <taxon>Actinomycetes</taxon>
        <taxon>Mycobacteriales</taxon>
        <taxon>Tsukamurellaceae</taxon>
        <taxon>Tsukamurella</taxon>
    </lineage>
</organism>
<dbReference type="STRING" id="57704.SAMN04489793_4001"/>
<evidence type="ECO:0000313" key="3">
    <source>
        <dbReference type="Proteomes" id="UP000182241"/>
    </source>
</evidence>
<dbReference type="Pfam" id="PF08570">
    <property type="entry name" value="DUF1761"/>
    <property type="match status" value="1"/>
</dbReference>
<protein>
    <recommendedName>
        <fullName evidence="4">DUF1761 domain-containing protein</fullName>
    </recommendedName>
</protein>
<dbReference type="EMBL" id="FNSA01000003">
    <property type="protein sequence ID" value="SED11014.1"/>
    <property type="molecule type" value="Genomic_DNA"/>
</dbReference>
<evidence type="ECO:0000256" key="1">
    <source>
        <dbReference type="SAM" id="Phobius"/>
    </source>
</evidence>
<feature type="transmembrane region" description="Helical" evidence="1">
    <location>
        <begin position="6"/>
        <end position="26"/>
    </location>
</feature>
<keyword evidence="1" id="KW-1133">Transmembrane helix</keyword>
<dbReference type="InterPro" id="IPR013879">
    <property type="entry name" value="DUF1761"/>
</dbReference>
<keyword evidence="1" id="KW-0472">Membrane</keyword>
<dbReference type="AlphaFoldDB" id="A0A1H4Y1Y8"/>
<reference evidence="3" key="1">
    <citation type="submission" date="2016-10" db="EMBL/GenBank/DDBJ databases">
        <authorList>
            <person name="Varghese N."/>
            <person name="Submissions S."/>
        </authorList>
    </citation>
    <scope>NUCLEOTIDE SEQUENCE [LARGE SCALE GENOMIC DNA]</scope>
    <source>
        <strain evidence="3">DSM 44234</strain>
    </source>
</reference>
<feature type="transmembrane region" description="Helical" evidence="1">
    <location>
        <begin position="116"/>
        <end position="138"/>
    </location>
</feature>
<proteinExistence type="predicted"/>
<evidence type="ECO:0000313" key="2">
    <source>
        <dbReference type="EMBL" id="SED11014.1"/>
    </source>
</evidence>
<evidence type="ECO:0008006" key="4">
    <source>
        <dbReference type="Google" id="ProtNLM"/>
    </source>
</evidence>
<dbReference type="Proteomes" id="UP000182241">
    <property type="component" value="Unassembled WGS sequence"/>
</dbReference>
<feature type="transmembrane region" description="Helical" evidence="1">
    <location>
        <begin position="85"/>
        <end position="104"/>
    </location>
</feature>
<gene>
    <name evidence="2" type="ORF">SAMN04489793_4001</name>
</gene>